<proteinExistence type="predicted"/>
<feature type="region of interest" description="Disordered" evidence="1">
    <location>
        <begin position="493"/>
        <end position="529"/>
    </location>
</feature>
<dbReference type="Proteomes" id="UP000028545">
    <property type="component" value="Unassembled WGS sequence"/>
</dbReference>
<dbReference type="PANTHER" id="PTHR10378">
    <property type="entry name" value="LIM DOMAIN-BINDING PROTEIN"/>
    <property type="match status" value="1"/>
</dbReference>
<feature type="compositionally biased region" description="Pro residues" evidence="1">
    <location>
        <begin position="219"/>
        <end position="232"/>
    </location>
</feature>
<accession>A0A084G0U3</accession>
<organism evidence="2 3">
    <name type="scientific">Pseudallescheria apiosperma</name>
    <name type="common">Scedosporium apiospermum</name>
    <dbReference type="NCBI Taxonomy" id="563466"/>
    <lineage>
        <taxon>Eukaryota</taxon>
        <taxon>Fungi</taxon>
        <taxon>Dikarya</taxon>
        <taxon>Ascomycota</taxon>
        <taxon>Pezizomycotina</taxon>
        <taxon>Sordariomycetes</taxon>
        <taxon>Hypocreomycetidae</taxon>
        <taxon>Microascales</taxon>
        <taxon>Microascaceae</taxon>
        <taxon>Scedosporium</taxon>
    </lineage>
</organism>
<dbReference type="KEGG" id="sapo:SAPIO_CDS7855"/>
<comment type="caution">
    <text evidence="2">The sequence shown here is derived from an EMBL/GenBank/DDBJ whole genome shotgun (WGS) entry which is preliminary data.</text>
</comment>
<dbReference type="EMBL" id="JOWA01000111">
    <property type="protein sequence ID" value="KEZ40955.1"/>
    <property type="molecule type" value="Genomic_DNA"/>
</dbReference>
<evidence type="ECO:0000313" key="2">
    <source>
        <dbReference type="EMBL" id="KEZ40955.1"/>
    </source>
</evidence>
<protein>
    <submittedName>
        <fullName evidence="2">Uncharacterized protein</fullName>
    </submittedName>
</protein>
<evidence type="ECO:0000256" key="1">
    <source>
        <dbReference type="SAM" id="MobiDB-lite"/>
    </source>
</evidence>
<feature type="region of interest" description="Disordered" evidence="1">
    <location>
        <begin position="1"/>
        <end position="32"/>
    </location>
</feature>
<name>A0A084G0U3_PSEDA</name>
<feature type="compositionally biased region" description="Low complexity" evidence="1">
    <location>
        <begin position="149"/>
        <end position="218"/>
    </location>
</feature>
<reference evidence="2 3" key="1">
    <citation type="journal article" date="2014" name="Genome Announc.">
        <title>Draft genome sequence of the pathogenic fungus Scedosporium apiospermum.</title>
        <authorList>
            <person name="Vandeputte P."/>
            <person name="Ghamrawi S."/>
            <person name="Rechenmann M."/>
            <person name="Iltis A."/>
            <person name="Giraud S."/>
            <person name="Fleury M."/>
            <person name="Thornton C."/>
            <person name="Delhaes L."/>
            <person name="Meyer W."/>
            <person name="Papon N."/>
            <person name="Bouchara J.P."/>
        </authorList>
    </citation>
    <scope>NUCLEOTIDE SEQUENCE [LARGE SCALE GENOMIC DNA]</scope>
    <source>
        <strain evidence="2 3">IHEM 14462</strain>
    </source>
</reference>
<evidence type="ECO:0000313" key="3">
    <source>
        <dbReference type="Proteomes" id="UP000028545"/>
    </source>
</evidence>
<feature type="compositionally biased region" description="Low complexity" evidence="1">
    <location>
        <begin position="262"/>
        <end position="279"/>
    </location>
</feature>
<feature type="region of interest" description="Disordered" evidence="1">
    <location>
        <begin position="149"/>
        <end position="279"/>
    </location>
</feature>
<dbReference type="VEuPathDB" id="FungiDB:SAPIO_CDS7855"/>
<dbReference type="Pfam" id="PF01803">
    <property type="entry name" value="LIM_bind"/>
    <property type="match status" value="1"/>
</dbReference>
<feature type="compositionally biased region" description="Polar residues" evidence="1">
    <location>
        <begin position="493"/>
        <end position="502"/>
    </location>
</feature>
<dbReference type="OrthoDB" id="774557at2759"/>
<dbReference type="RefSeq" id="XP_016640754.1">
    <property type="nucleotide sequence ID" value="XM_016789637.1"/>
</dbReference>
<dbReference type="InterPro" id="IPR029005">
    <property type="entry name" value="LIM-bd/SEUSS"/>
</dbReference>
<sequence>MAPGMPHNPSQQGVPGGGMPPQLGAHMGVSGAPGAQVPAGLMGNMQPVAGGPNAHALQHLNPAQAQMFPQQPLHLAGPMHSQFQQQRYLQQQAQARQALMQQQLHGNMAAVNGMPMGIPMNHMNAAQINAMRQGMRPGQHPGHAQALMAQQMAMQHHQAQAQAQNQHLVQGNTPGQPMQMTPQQLQNLQTQQAQIAAATMQTQASGQGQQHPGQRPQPQAQPQPGPQNPPGSQPQTQAGTPAPSGGQQTPAQTPGPAPAPQAQPQQPQNQQVQQSQPQLQNAAVAAAQQQAQLNAAAAHQAAVANNMALQQRRAEMRAEMRSHCLLRLMQFSEYLSGFPGPKGKGDLSYWNEFVNRFFSPKGVFRHWVHINDAEQETDKQYEIAFPALARYFHTYFESGVKTMQFIMDKGTTERPLPGDSYWIENSRSSFVYWFESGLHLVATGTLRAQFDAEQKLEVFEFSTTGHEEYVSLKNVIKAATPAHNWVKDWQKLNSQDAKSSPEMSKKTKQKQLKSPQNPPPDALVDLPPSAVNASMGIPEAIAEVMGQMGPLFGYCHTHPGVSAYAAVDQYVSQFNNNMNAQNMVQGPRTPSFANMQMGASPAMGNIQLPGSPHIVGSPIPGHMQAPGMQIQRSHQGTSSSGPSANTSPASNKRRRPSAVKTEDDGSAPTPGGGQVNGIQGKKNPPTPRMPKKAKTSQ</sequence>
<dbReference type="HOGENOM" id="CLU_009804_0_0_1"/>
<feature type="compositionally biased region" description="Polar residues" evidence="1">
    <location>
        <begin position="630"/>
        <end position="650"/>
    </location>
</feature>
<dbReference type="GeneID" id="27726927"/>
<dbReference type="AlphaFoldDB" id="A0A084G0U3"/>
<gene>
    <name evidence="2" type="ORF">SAPIO_CDS7855</name>
</gene>
<feature type="compositionally biased region" description="Low complexity" evidence="1">
    <location>
        <begin position="233"/>
        <end position="252"/>
    </location>
</feature>
<dbReference type="OMA" id="AHLFQQP"/>
<keyword evidence="3" id="KW-1185">Reference proteome</keyword>
<feature type="region of interest" description="Disordered" evidence="1">
    <location>
        <begin position="611"/>
        <end position="697"/>
    </location>
</feature>